<dbReference type="InterPro" id="IPR038573">
    <property type="entry name" value="BrnT_sf"/>
</dbReference>
<dbReference type="InterPro" id="IPR007460">
    <property type="entry name" value="BrnT_toxin"/>
</dbReference>
<dbReference type="Pfam" id="PF04365">
    <property type="entry name" value="BrnT_toxin"/>
    <property type="match status" value="1"/>
</dbReference>
<reference evidence="1" key="1">
    <citation type="submission" date="2018-06" db="EMBL/GenBank/DDBJ databases">
        <authorList>
            <person name="Zhirakovskaya E."/>
        </authorList>
    </citation>
    <scope>NUCLEOTIDE SEQUENCE</scope>
</reference>
<organism evidence="1">
    <name type="scientific">hydrothermal vent metagenome</name>
    <dbReference type="NCBI Taxonomy" id="652676"/>
    <lineage>
        <taxon>unclassified sequences</taxon>
        <taxon>metagenomes</taxon>
        <taxon>ecological metagenomes</taxon>
    </lineage>
</organism>
<name>A0A3B0VVX9_9ZZZZ</name>
<accession>A0A3B0VVX9</accession>
<evidence type="ECO:0008006" key="2">
    <source>
        <dbReference type="Google" id="ProtNLM"/>
    </source>
</evidence>
<dbReference type="Gene3D" id="3.10.450.530">
    <property type="entry name" value="Ribonuclease toxin, BrnT, of type II toxin-antitoxin system"/>
    <property type="match status" value="1"/>
</dbReference>
<gene>
    <name evidence="1" type="ORF">MNBD_CHLOROFLEXI01-2645</name>
</gene>
<sequence>MQEQGFAWDNGKRLANLQKHTIDFEDAITIFDGDIVTVEDARFNYGEQRFITLGLLKGRVIAVVHTEKSEITRIISARKATKYGSLGYHGVNPISGLGVEASAGSRGTCSG</sequence>
<evidence type="ECO:0000313" key="1">
    <source>
        <dbReference type="EMBL" id="VAW41009.1"/>
    </source>
</evidence>
<dbReference type="AlphaFoldDB" id="A0A3B0VVX9"/>
<protein>
    <recommendedName>
        <fullName evidence="2">BrnT family toxin</fullName>
    </recommendedName>
</protein>
<proteinExistence type="predicted"/>
<dbReference type="EMBL" id="UOEU01000822">
    <property type="protein sequence ID" value="VAW41009.1"/>
    <property type="molecule type" value="Genomic_DNA"/>
</dbReference>